<dbReference type="Gene3D" id="3.30.950.10">
    <property type="entry name" value="Methyltransferase, Cobalt-precorrin-4 Transmethylase, Domain 2"/>
    <property type="match status" value="1"/>
</dbReference>
<dbReference type="FunFam" id="3.40.1010.10:FF:000001">
    <property type="entry name" value="Siroheme synthase"/>
    <property type="match status" value="1"/>
</dbReference>
<dbReference type="NCBIfam" id="TIGR01469">
    <property type="entry name" value="cobA_cysG_Cterm"/>
    <property type="match status" value="1"/>
</dbReference>
<dbReference type="InterPro" id="IPR014777">
    <property type="entry name" value="4pyrrole_Mease_sub1"/>
</dbReference>
<reference evidence="9" key="1">
    <citation type="journal article" date="2014" name="Gene">
        <title>Genome-guided analysis of transformation efficiency and carbon dioxide assimilation by Moorella thermoacetica Y72.</title>
        <authorList>
            <person name="Tsukahara K."/>
            <person name="Kita A."/>
            <person name="Nakashimada Y."/>
            <person name="Hoshino T."/>
            <person name="Murakami K."/>
        </authorList>
    </citation>
    <scope>NUCLEOTIDE SEQUENCE [LARGE SCALE GENOMIC DNA]</scope>
    <source>
        <strain evidence="9">Y72</strain>
    </source>
</reference>
<keyword evidence="5" id="KW-0627">Porphyrin biosynthesis</keyword>
<evidence type="ECO:0000256" key="5">
    <source>
        <dbReference type="ARBA" id="ARBA00023244"/>
    </source>
</evidence>
<dbReference type="InterPro" id="IPR014776">
    <property type="entry name" value="4pyrrole_Mease_sub2"/>
</dbReference>
<dbReference type="PANTHER" id="PTHR45790:SF3">
    <property type="entry name" value="S-ADENOSYL-L-METHIONINE-DEPENDENT UROPORPHYRINOGEN III METHYLTRANSFERASE, CHLOROPLASTIC"/>
    <property type="match status" value="1"/>
</dbReference>
<evidence type="ECO:0000256" key="4">
    <source>
        <dbReference type="ARBA" id="ARBA00022691"/>
    </source>
</evidence>
<dbReference type="PANTHER" id="PTHR45790">
    <property type="entry name" value="SIROHEME SYNTHASE-RELATED"/>
    <property type="match status" value="1"/>
</dbReference>
<dbReference type="EMBL" id="DF238840">
    <property type="protein sequence ID" value="GAF27023.1"/>
    <property type="molecule type" value="Genomic_DNA"/>
</dbReference>
<dbReference type="AlphaFoldDB" id="A0A0S6UET4"/>
<evidence type="ECO:0000256" key="2">
    <source>
        <dbReference type="ARBA" id="ARBA00022603"/>
    </source>
</evidence>
<feature type="domain" description="Tetrapyrrole biosynthesis uroporphyrinogen III synthase" evidence="8">
    <location>
        <begin position="315"/>
        <end position="540"/>
    </location>
</feature>
<dbReference type="SUPFAM" id="SSF53790">
    <property type="entry name" value="Tetrapyrrole methylase"/>
    <property type="match status" value="1"/>
</dbReference>
<dbReference type="PROSITE" id="PS00840">
    <property type="entry name" value="SUMT_2"/>
    <property type="match status" value="1"/>
</dbReference>
<dbReference type="InterPro" id="IPR050161">
    <property type="entry name" value="Siro_Cobalamin_biosynth"/>
</dbReference>
<dbReference type="GO" id="GO:0019354">
    <property type="term" value="P:siroheme biosynthetic process"/>
    <property type="evidence" value="ECO:0007669"/>
    <property type="project" value="InterPro"/>
</dbReference>
<dbReference type="CDD" id="cd11642">
    <property type="entry name" value="SUMT"/>
    <property type="match status" value="1"/>
</dbReference>
<keyword evidence="4" id="KW-0949">S-adenosyl-L-methionine</keyword>
<dbReference type="CDD" id="cd06578">
    <property type="entry name" value="HemD"/>
    <property type="match status" value="1"/>
</dbReference>
<dbReference type="GO" id="GO:0004852">
    <property type="term" value="F:uroporphyrinogen-III synthase activity"/>
    <property type="evidence" value="ECO:0007669"/>
    <property type="project" value="InterPro"/>
</dbReference>
<gene>
    <name evidence="9" type="ORF">MTY_2364</name>
</gene>
<dbReference type="FunFam" id="3.30.950.10:FF:000001">
    <property type="entry name" value="Siroheme synthase"/>
    <property type="match status" value="1"/>
</dbReference>
<protein>
    <recommendedName>
        <fullName evidence="1">uroporphyrinogen-III C-methyltransferase</fullName>
        <ecNumber evidence="1">2.1.1.107</ecNumber>
    </recommendedName>
</protein>
<dbReference type="Pfam" id="PF00590">
    <property type="entry name" value="TP_methylase"/>
    <property type="match status" value="1"/>
</dbReference>
<dbReference type="InterPro" id="IPR035996">
    <property type="entry name" value="4pyrrol_Methylase_sf"/>
</dbReference>
<evidence type="ECO:0000256" key="3">
    <source>
        <dbReference type="ARBA" id="ARBA00022679"/>
    </source>
</evidence>
<dbReference type="Pfam" id="PF02602">
    <property type="entry name" value="HEM4"/>
    <property type="match status" value="1"/>
</dbReference>
<dbReference type="InterPro" id="IPR000878">
    <property type="entry name" value="4pyrrol_Mease"/>
</dbReference>
<evidence type="ECO:0000256" key="6">
    <source>
        <dbReference type="RuleBase" id="RU003960"/>
    </source>
</evidence>
<comment type="similarity">
    <text evidence="6">Belongs to the precorrin methyltransferase family.</text>
</comment>
<evidence type="ECO:0000256" key="1">
    <source>
        <dbReference type="ARBA" id="ARBA00012162"/>
    </source>
</evidence>
<dbReference type="Gene3D" id="3.40.50.10090">
    <property type="match status" value="2"/>
</dbReference>
<sequence>MAGKCCGILLPGVPGTRRLPAGNWPGNSSPGVRVRFCRRLRPKVENTRGKVFLVGAGPGDPGLLTVKGRECLARAGAVVYDRLLNPALLEYAPPEAVRIYVGKAPDRHALSQDEINDLLVDLARQGKQVVRLKGGDPFVFGRGGEEALALRAAGIPFEVVPGVTAAVAVPAYAGIPVTHRGLASTAAFITGNEDPRKGNSAINWEGLARAVDTLVFLMGMANLPYIVSRLLACGRSPDTPVALIRWGTRAEQETLTGTLADIEGRAQEAGFRNPAIIIIGQVVNLRSNLAWLEDKPLFGRRVIVTRPRAQAEGLTRSLADLGAEVINFPVIRTEPPADWQPLDTALDAIGEFDWIIFTSANGVRYFWRRLLERHQDIRSLAGIRIAAIGPATSRALEERGLLTDWQPREYVAEAVAAGLGPRVRGRRVLLPRADIARPFLAVDLRRQGAEVTEVTAYRTVKNEENAGSLKEMLAAGKVAAVTFTSSSTVRAFLDLLGSGALDLVQGIDVFCLGPVTAATAREAGLQVAATAGEYTIEGLVRAMENYYTTIRAGGGDSNQSRSL</sequence>
<keyword evidence="3 6" id="KW-0808">Transferase</keyword>
<evidence type="ECO:0000259" key="8">
    <source>
        <dbReference type="Pfam" id="PF02602"/>
    </source>
</evidence>
<dbReference type="Gene3D" id="3.40.1010.10">
    <property type="entry name" value="Cobalt-precorrin-4 Transmethylase, Domain 1"/>
    <property type="match status" value="1"/>
</dbReference>
<evidence type="ECO:0000313" key="9">
    <source>
        <dbReference type="EMBL" id="GAF27023.1"/>
    </source>
</evidence>
<proteinExistence type="inferred from homology"/>
<dbReference type="InterPro" id="IPR003754">
    <property type="entry name" value="4pyrrol_synth_uPrphyn_synth"/>
</dbReference>
<dbReference type="GO" id="GO:0032259">
    <property type="term" value="P:methylation"/>
    <property type="evidence" value="ECO:0007669"/>
    <property type="project" value="UniProtKB-KW"/>
</dbReference>
<dbReference type="InterPro" id="IPR003043">
    <property type="entry name" value="Uropor_MeTrfase_CS"/>
</dbReference>
<dbReference type="EC" id="2.1.1.107" evidence="1"/>
<dbReference type="FunFam" id="3.40.50.10090:FF:000001">
    <property type="entry name" value="Bifunctional uroporphyrinogen-III C-methyltransferase/uroporphyrinogen-III synthase"/>
    <property type="match status" value="1"/>
</dbReference>
<evidence type="ECO:0000259" key="7">
    <source>
        <dbReference type="Pfam" id="PF00590"/>
    </source>
</evidence>
<organism evidence="9">
    <name type="scientific">Moorella thermoacetica Y72</name>
    <dbReference type="NCBI Taxonomy" id="1325331"/>
    <lineage>
        <taxon>Bacteria</taxon>
        <taxon>Bacillati</taxon>
        <taxon>Bacillota</taxon>
        <taxon>Clostridia</taxon>
        <taxon>Neomoorellales</taxon>
        <taxon>Neomoorellaceae</taxon>
        <taxon>Neomoorella</taxon>
    </lineage>
</organism>
<keyword evidence="2 6" id="KW-0489">Methyltransferase</keyword>
<dbReference type="InterPro" id="IPR006366">
    <property type="entry name" value="CobA/CysG_C"/>
</dbReference>
<dbReference type="GO" id="GO:0004851">
    <property type="term" value="F:uroporphyrin-III C-methyltransferase activity"/>
    <property type="evidence" value="ECO:0007669"/>
    <property type="project" value="UniProtKB-EC"/>
</dbReference>
<dbReference type="Proteomes" id="UP000063718">
    <property type="component" value="Unassembled WGS sequence"/>
</dbReference>
<dbReference type="InterPro" id="IPR036108">
    <property type="entry name" value="4pyrrol_syn_uPrphyn_synt_sf"/>
</dbReference>
<feature type="domain" description="Tetrapyrrole methylase" evidence="7">
    <location>
        <begin position="50"/>
        <end position="262"/>
    </location>
</feature>
<dbReference type="SUPFAM" id="SSF69618">
    <property type="entry name" value="HemD-like"/>
    <property type="match status" value="1"/>
</dbReference>
<dbReference type="NCBIfam" id="NF004790">
    <property type="entry name" value="PRK06136.1"/>
    <property type="match status" value="1"/>
</dbReference>
<name>A0A0S6UET4_NEOTH</name>
<dbReference type="PROSITE" id="PS00839">
    <property type="entry name" value="SUMT_1"/>
    <property type="match status" value="1"/>
</dbReference>
<accession>A0A0S6UET4</accession>